<feature type="signal peptide" evidence="1">
    <location>
        <begin position="1"/>
        <end position="19"/>
    </location>
</feature>
<organism evidence="2 3">
    <name type="scientific">Corynebacterium suicordis DSM 45110</name>
    <dbReference type="NCBI Taxonomy" id="1121369"/>
    <lineage>
        <taxon>Bacteria</taxon>
        <taxon>Bacillati</taxon>
        <taxon>Actinomycetota</taxon>
        <taxon>Actinomycetes</taxon>
        <taxon>Mycobacteriales</taxon>
        <taxon>Corynebacteriaceae</taxon>
        <taxon>Corynebacterium</taxon>
    </lineage>
</organism>
<accession>A0ABR9ZKP0</accession>
<dbReference type="EMBL" id="JADKMY010000002">
    <property type="protein sequence ID" value="MBF4553957.1"/>
    <property type="molecule type" value="Genomic_DNA"/>
</dbReference>
<comment type="caution">
    <text evidence="2">The sequence shown here is derived from an EMBL/GenBank/DDBJ whole genome shotgun (WGS) entry which is preliminary data.</text>
</comment>
<dbReference type="RefSeq" id="WP_194556839.1">
    <property type="nucleotide sequence ID" value="NZ_JADKMY010000002.1"/>
</dbReference>
<reference evidence="2 3" key="1">
    <citation type="submission" date="2020-10" db="EMBL/GenBank/DDBJ databases">
        <title>Novel species in genus Corynebacterium.</title>
        <authorList>
            <person name="Zhang G."/>
        </authorList>
    </citation>
    <scope>NUCLEOTIDE SEQUENCE [LARGE SCALE GENOMIC DNA]</scope>
    <source>
        <strain evidence="2 3">DSM 45110</strain>
    </source>
</reference>
<name>A0ABR9ZKP0_9CORY</name>
<evidence type="ECO:0000313" key="3">
    <source>
        <dbReference type="Proteomes" id="UP000635902"/>
    </source>
</evidence>
<protein>
    <submittedName>
        <fullName evidence="2">Twin-arginine translocation signal domain-containing protein</fullName>
    </submittedName>
</protein>
<sequence>MTWTRRTFLRSTTAAGAFAAVSTIPLSRTLISPADATLSSSALLGAGAQPAGSAEIAEKLTSAGLGRGNAAALPGGNRYMNVSFPQPIATSEHSVGSLEFTLTDGSVRTAKIHPLSHGRDGQEGLAGVHSSEPIVVPEDAVAVKYDGAHKIAAADTSRAYVHVVEAKEGEERDVAGAGVTPYVANNGAGLVQVDPNQALQLSQDGLEGSTALAGAIADIIRQSGLNPGPVLPTPVPGAGKAAVIDGLEVVSRAQWGADESLASWVPNFAPAQVITVHHTAMATTGLTN</sequence>
<evidence type="ECO:0000256" key="1">
    <source>
        <dbReference type="SAM" id="SignalP"/>
    </source>
</evidence>
<keyword evidence="3" id="KW-1185">Reference proteome</keyword>
<dbReference type="InterPro" id="IPR019546">
    <property type="entry name" value="TAT_signal_bac_arc"/>
</dbReference>
<dbReference type="SUPFAM" id="SSF55846">
    <property type="entry name" value="N-acetylmuramoyl-L-alanine amidase-like"/>
    <property type="match status" value="1"/>
</dbReference>
<dbReference type="PROSITE" id="PS51318">
    <property type="entry name" value="TAT"/>
    <property type="match status" value="1"/>
</dbReference>
<proteinExistence type="predicted"/>
<dbReference type="NCBIfam" id="TIGR01409">
    <property type="entry name" value="TAT_signal_seq"/>
    <property type="match status" value="1"/>
</dbReference>
<feature type="chain" id="PRO_5045519125" evidence="1">
    <location>
        <begin position="20"/>
        <end position="288"/>
    </location>
</feature>
<dbReference type="Gene3D" id="3.40.80.10">
    <property type="entry name" value="Peptidoglycan recognition protein-like"/>
    <property type="match status" value="1"/>
</dbReference>
<gene>
    <name evidence="2" type="ORF">IRY30_07680</name>
</gene>
<keyword evidence="1" id="KW-0732">Signal</keyword>
<dbReference type="InterPro" id="IPR036505">
    <property type="entry name" value="Amidase/PGRP_sf"/>
</dbReference>
<evidence type="ECO:0000313" key="2">
    <source>
        <dbReference type="EMBL" id="MBF4553957.1"/>
    </source>
</evidence>
<dbReference type="InterPro" id="IPR006311">
    <property type="entry name" value="TAT_signal"/>
</dbReference>
<dbReference type="Proteomes" id="UP000635902">
    <property type="component" value="Unassembled WGS sequence"/>
</dbReference>